<evidence type="ECO:0000313" key="3">
    <source>
        <dbReference type="Proteomes" id="UP000031666"/>
    </source>
</evidence>
<name>A0A0B8NXQ7_9VIBR</name>
<dbReference type="STRING" id="1481914.JCM19241_5744"/>
<organism evidence="1 4">
    <name type="scientific">Vibrio ishigakensis</name>
    <dbReference type="NCBI Taxonomy" id="1481914"/>
    <lineage>
        <taxon>Bacteria</taxon>
        <taxon>Pseudomonadati</taxon>
        <taxon>Pseudomonadota</taxon>
        <taxon>Gammaproteobacteria</taxon>
        <taxon>Vibrionales</taxon>
        <taxon>Vibrionaceae</taxon>
        <taxon>Vibrio</taxon>
    </lineage>
</organism>
<accession>A0A0B8QPA5</accession>
<dbReference type="RefSeq" id="WP_261834623.1">
    <property type="nucleotide sequence ID" value="NZ_AP024881.1"/>
</dbReference>
<dbReference type="EMBL" id="BBRZ01000014">
    <property type="protein sequence ID" value="GAM55474.1"/>
    <property type="molecule type" value="Genomic_DNA"/>
</dbReference>
<reference evidence="2 3" key="2">
    <citation type="submission" date="2015-01" db="EMBL/GenBank/DDBJ databases">
        <title>Vibrio sp. C94 JCM 19241 whole genome shotgun sequence.</title>
        <authorList>
            <person name="Sawabe T."/>
            <person name="Meirelles P."/>
            <person name="Feng G."/>
            <person name="Sayaka M."/>
            <person name="Hattori M."/>
            <person name="Ohkuma M."/>
        </authorList>
    </citation>
    <scope>NUCLEOTIDE SEQUENCE [LARGE SCALE GENOMIC DNA]</scope>
    <source>
        <strain evidence="3">JCM 19241</strain>
        <strain evidence="2">JCM19241</strain>
    </source>
</reference>
<keyword evidence="4" id="KW-1185">Reference proteome</keyword>
<sequence length="62" mass="7046">MDVSKLEKGMWVESELGVGKVLVVDKEHHTVLLEGLNDEQWAEDAQAVEAQEQMHVGCDKYY</sequence>
<dbReference type="Proteomes" id="UP000031666">
    <property type="component" value="Unassembled WGS sequence"/>
</dbReference>
<protein>
    <submittedName>
        <fullName evidence="1">Uncharacterized protein</fullName>
    </submittedName>
</protein>
<evidence type="ECO:0000313" key="2">
    <source>
        <dbReference type="EMBL" id="GAM76848.1"/>
    </source>
</evidence>
<evidence type="ECO:0000313" key="4">
    <source>
        <dbReference type="Proteomes" id="UP000031671"/>
    </source>
</evidence>
<accession>A0A0B8NXQ7</accession>
<gene>
    <name evidence="1" type="ORF">JCM19231_4373</name>
    <name evidence="2" type="ORF">JCM19241_5744</name>
</gene>
<reference evidence="1 4" key="1">
    <citation type="submission" date="2015-01" db="EMBL/GenBank/DDBJ databases">
        <title>Vibrio sp. C1 JCM 19231 whole genome shotgun sequence.</title>
        <authorList>
            <person name="Sawabe T."/>
            <person name="Meirelles P."/>
            <person name="Feng G."/>
            <person name="Sayaka M."/>
            <person name="Hattori M."/>
            <person name="Ohkuma M."/>
        </authorList>
    </citation>
    <scope>NUCLEOTIDE SEQUENCE [LARGE SCALE GENOMIC DNA]</scope>
    <source>
        <strain evidence="4">JCM 19231</strain>
        <strain evidence="1">JCM19231</strain>
    </source>
</reference>
<dbReference type="AlphaFoldDB" id="A0A0B8NXQ7"/>
<proteinExistence type="predicted"/>
<dbReference type="Proteomes" id="UP000031671">
    <property type="component" value="Unassembled WGS sequence"/>
</dbReference>
<evidence type="ECO:0000313" key="1">
    <source>
        <dbReference type="EMBL" id="GAM55474.1"/>
    </source>
</evidence>
<comment type="caution">
    <text evidence="1">The sequence shown here is derived from an EMBL/GenBank/DDBJ whole genome shotgun (WGS) entry which is preliminary data.</text>
</comment>
<reference evidence="3 4" key="3">
    <citation type="submission" date="2015-01" db="EMBL/GenBank/DDBJ databases">
        <authorList>
            <consortium name="NBRP consortium"/>
            <person name="Sawabe T."/>
            <person name="Meirelles P."/>
            <person name="Feng G."/>
            <person name="Sayaka M."/>
            <person name="Hattori M."/>
            <person name="Ohkuma M."/>
        </authorList>
    </citation>
    <scope>NUCLEOTIDE SEQUENCE [LARGE SCALE GENOMIC DNA]</scope>
    <source>
        <strain evidence="4">JCM 19231</strain>
        <strain evidence="3">JCM 19241</strain>
        <strain evidence="1">JCM19231</strain>
        <strain evidence="2">JCM19241</strain>
    </source>
</reference>
<dbReference type="EMBL" id="BBSC01000007">
    <property type="protein sequence ID" value="GAM76848.1"/>
    <property type="molecule type" value="Genomic_DNA"/>
</dbReference>